<dbReference type="PANTHER" id="PTHR43537">
    <property type="entry name" value="TRANSCRIPTIONAL REGULATOR, GNTR FAMILY"/>
    <property type="match status" value="1"/>
</dbReference>
<evidence type="ECO:0000313" key="5">
    <source>
        <dbReference type="EMBL" id="MRV70315.1"/>
    </source>
</evidence>
<dbReference type="SMART" id="SM00345">
    <property type="entry name" value="HTH_GNTR"/>
    <property type="match status" value="1"/>
</dbReference>
<feature type="domain" description="HTH gntR-type" evidence="4">
    <location>
        <begin position="16"/>
        <end position="83"/>
    </location>
</feature>
<comment type="caution">
    <text evidence="5">The sequence shown here is derived from an EMBL/GenBank/DDBJ whole genome shotgun (WGS) entry which is preliminary data.</text>
</comment>
<evidence type="ECO:0000256" key="2">
    <source>
        <dbReference type="ARBA" id="ARBA00023125"/>
    </source>
</evidence>
<dbReference type="AlphaFoldDB" id="A0A7X2II97"/>
<dbReference type="Gene3D" id="1.10.10.10">
    <property type="entry name" value="Winged helix-like DNA-binding domain superfamily/Winged helix DNA-binding domain"/>
    <property type="match status" value="1"/>
</dbReference>
<keyword evidence="1" id="KW-0805">Transcription regulation</keyword>
<protein>
    <submittedName>
        <fullName evidence="5">FCD domain-containing protein</fullName>
    </submittedName>
</protein>
<dbReference type="SUPFAM" id="SSF48008">
    <property type="entry name" value="GntR ligand-binding domain-like"/>
    <property type="match status" value="1"/>
</dbReference>
<dbReference type="InterPro" id="IPR011711">
    <property type="entry name" value="GntR_C"/>
</dbReference>
<reference evidence="5 6" key="1">
    <citation type="submission" date="2019-11" db="EMBL/GenBank/DDBJ databases">
        <title>Novel species isolated from a subtropical stream in China.</title>
        <authorList>
            <person name="Lu H."/>
        </authorList>
    </citation>
    <scope>NUCLEOTIDE SEQUENCE [LARGE SCALE GENOMIC DNA]</scope>
    <source>
        <strain evidence="5 6">FT92W</strain>
    </source>
</reference>
<evidence type="ECO:0000313" key="6">
    <source>
        <dbReference type="Proteomes" id="UP000446768"/>
    </source>
</evidence>
<keyword evidence="6" id="KW-1185">Reference proteome</keyword>
<dbReference type="PANTHER" id="PTHR43537:SF45">
    <property type="entry name" value="GNTR FAMILY REGULATORY PROTEIN"/>
    <property type="match status" value="1"/>
</dbReference>
<dbReference type="InterPro" id="IPR036390">
    <property type="entry name" value="WH_DNA-bd_sf"/>
</dbReference>
<dbReference type="GO" id="GO:0003677">
    <property type="term" value="F:DNA binding"/>
    <property type="evidence" value="ECO:0007669"/>
    <property type="project" value="UniProtKB-KW"/>
</dbReference>
<dbReference type="EMBL" id="WKJJ01000001">
    <property type="protein sequence ID" value="MRV70315.1"/>
    <property type="molecule type" value="Genomic_DNA"/>
</dbReference>
<dbReference type="Proteomes" id="UP000446768">
    <property type="component" value="Unassembled WGS sequence"/>
</dbReference>
<dbReference type="Gene3D" id="1.20.120.530">
    <property type="entry name" value="GntR ligand-binding domain-like"/>
    <property type="match status" value="1"/>
</dbReference>
<dbReference type="PROSITE" id="PS50949">
    <property type="entry name" value="HTH_GNTR"/>
    <property type="match status" value="1"/>
</dbReference>
<accession>A0A7X2II97</accession>
<dbReference type="Pfam" id="PF07729">
    <property type="entry name" value="FCD"/>
    <property type="match status" value="1"/>
</dbReference>
<sequence>MDLSLLEGTFDLAKGPSASTQIYDYLRAKIVSLEFTPGTVLPRPELARFFNVSVTPVRDALLRLEEEGLVDIFPQHATRVREVDLDSARHAQFLRLALELEVARTLASQEDSSVPARLRQLVETQRSCWARKDVEGFIAADQEFHRHLFTAANAERLWHTLRARSGNMDRLRRLHLPLNNKAESVLRQHAELVDAIEQRDPALAEDRVRRHLGGTLSQLNDLRNTYPQYLKE</sequence>
<name>A0A7X2II97_9BURK</name>
<evidence type="ECO:0000256" key="3">
    <source>
        <dbReference type="ARBA" id="ARBA00023163"/>
    </source>
</evidence>
<dbReference type="InterPro" id="IPR036388">
    <property type="entry name" value="WH-like_DNA-bd_sf"/>
</dbReference>
<dbReference type="Pfam" id="PF00392">
    <property type="entry name" value="GntR"/>
    <property type="match status" value="1"/>
</dbReference>
<evidence type="ECO:0000259" key="4">
    <source>
        <dbReference type="PROSITE" id="PS50949"/>
    </source>
</evidence>
<dbReference type="InterPro" id="IPR008920">
    <property type="entry name" value="TF_FadR/GntR_C"/>
</dbReference>
<dbReference type="SUPFAM" id="SSF46785">
    <property type="entry name" value="Winged helix' DNA-binding domain"/>
    <property type="match status" value="1"/>
</dbReference>
<dbReference type="InterPro" id="IPR000524">
    <property type="entry name" value="Tscrpt_reg_HTH_GntR"/>
</dbReference>
<keyword evidence="2" id="KW-0238">DNA-binding</keyword>
<gene>
    <name evidence="5" type="ORF">GJ700_01085</name>
</gene>
<dbReference type="CDD" id="cd07377">
    <property type="entry name" value="WHTH_GntR"/>
    <property type="match status" value="1"/>
</dbReference>
<dbReference type="SMART" id="SM00895">
    <property type="entry name" value="FCD"/>
    <property type="match status" value="1"/>
</dbReference>
<organism evidence="5 6">
    <name type="scientific">Pseudoduganella rivuli</name>
    <dbReference type="NCBI Taxonomy" id="2666085"/>
    <lineage>
        <taxon>Bacteria</taxon>
        <taxon>Pseudomonadati</taxon>
        <taxon>Pseudomonadota</taxon>
        <taxon>Betaproteobacteria</taxon>
        <taxon>Burkholderiales</taxon>
        <taxon>Oxalobacteraceae</taxon>
        <taxon>Telluria group</taxon>
        <taxon>Pseudoduganella</taxon>
    </lineage>
</organism>
<proteinExistence type="predicted"/>
<dbReference type="GO" id="GO:0003700">
    <property type="term" value="F:DNA-binding transcription factor activity"/>
    <property type="evidence" value="ECO:0007669"/>
    <property type="project" value="InterPro"/>
</dbReference>
<keyword evidence="3" id="KW-0804">Transcription</keyword>
<evidence type="ECO:0000256" key="1">
    <source>
        <dbReference type="ARBA" id="ARBA00023015"/>
    </source>
</evidence>